<comment type="catalytic activity">
    <reaction evidence="15">
        <text>a CDP-1,2-diacyl-sn-glycerol + sn-glycerol 3-phosphate = a 1,2-diacyl-sn-glycero-3-phospho-(1'-sn-glycero-3'-phosphate) + CMP + H(+)</text>
        <dbReference type="Rhea" id="RHEA:12593"/>
        <dbReference type="ChEBI" id="CHEBI:15378"/>
        <dbReference type="ChEBI" id="CHEBI:57597"/>
        <dbReference type="ChEBI" id="CHEBI:58332"/>
        <dbReference type="ChEBI" id="CHEBI:60110"/>
        <dbReference type="ChEBI" id="CHEBI:60377"/>
        <dbReference type="EC" id="2.7.8.5"/>
    </reaction>
</comment>
<dbReference type="GO" id="GO:0008444">
    <property type="term" value="F:CDP-diacylglycerol-glycerol-3-phosphate 3-phosphatidyltransferase activity"/>
    <property type="evidence" value="ECO:0007669"/>
    <property type="project" value="UniProtKB-UniRule"/>
</dbReference>
<keyword evidence="10 18" id="KW-1133">Transmembrane helix</keyword>
<feature type="transmembrane region" description="Helical" evidence="18">
    <location>
        <begin position="121"/>
        <end position="139"/>
    </location>
</feature>
<proteinExistence type="inferred from homology"/>
<dbReference type="PANTHER" id="PTHR14269">
    <property type="entry name" value="CDP-DIACYLGLYCEROL--GLYCEROL-3-PHOSPHATE 3-PHOSPHATIDYLTRANSFERASE-RELATED"/>
    <property type="match status" value="1"/>
</dbReference>
<evidence type="ECO:0000256" key="14">
    <source>
        <dbReference type="ARBA" id="ARBA00023264"/>
    </source>
</evidence>
<evidence type="ECO:0000256" key="8">
    <source>
        <dbReference type="ARBA" id="ARBA00022679"/>
    </source>
</evidence>
<evidence type="ECO:0000256" key="6">
    <source>
        <dbReference type="ARBA" id="ARBA00014944"/>
    </source>
</evidence>
<comment type="function">
    <text evidence="1">This protein catalyzes the committed step to the synthesis of the acidic phospholipids.</text>
</comment>
<dbReference type="STRING" id="926561.GCA_000379025_00169"/>
<evidence type="ECO:0000256" key="3">
    <source>
        <dbReference type="ARBA" id="ARBA00005042"/>
    </source>
</evidence>
<keyword evidence="9 18" id="KW-0812">Transmembrane</keyword>
<keyword evidence="8 17" id="KW-0808">Transferase</keyword>
<dbReference type="NCBIfam" id="TIGR00560">
    <property type="entry name" value="pgsA"/>
    <property type="match status" value="1"/>
</dbReference>
<feature type="transmembrane region" description="Helical" evidence="18">
    <location>
        <begin position="88"/>
        <end position="109"/>
    </location>
</feature>
<accession>A0A4R8GYJ2</accession>
<evidence type="ECO:0000256" key="16">
    <source>
        <dbReference type="NCBIfam" id="TIGR00560"/>
    </source>
</evidence>
<keyword evidence="11" id="KW-0443">Lipid metabolism</keyword>
<evidence type="ECO:0000256" key="18">
    <source>
        <dbReference type="SAM" id="Phobius"/>
    </source>
</evidence>
<evidence type="ECO:0000256" key="5">
    <source>
        <dbReference type="ARBA" id="ARBA00013170"/>
    </source>
</evidence>
<evidence type="ECO:0000256" key="2">
    <source>
        <dbReference type="ARBA" id="ARBA00004141"/>
    </source>
</evidence>
<protein>
    <recommendedName>
        <fullName evidence="6 16">CDP-diacylglycerol--glycerol-3-phosphate 3-phosphatidyltransferase</fullName>
        <ecNumber evidence="5 16">2.7.8.5</ecNumber>
    </recommendedName>
</protein>
<dbReference type="Proteomes" id="UP000295832">
    <property type="component" value="Unassembled WGS sequence"/>
</dbReference>
<dbReference type="InterPro" id="IPR000462">
    <property type="entry name" value="CDP-OH_P_trans"/>
</dbReference>
<reference evidence="19 20" key="1">
    <citation type="submission" date="2019-03" db="EMBL/GenBank/DDBJ databases">
        <title>Subsurface microbial communities from deep shales in Ohio and West Virginia, USA.</title>
        <authorList>
            <person name="Wrighton K."/>
        </authorList>
    </citation>
    <scope>NUCLEOTIDE SEQUENCE [LARGE SCALE GENOMIC DNA]</scope>
    <source>
        <strain evidence="19 20">MSL 6dP</strain>
    </source>
</reference>
<keyword evidence="7" id="KW-0444">Lipid biosynthesis</keyword>
<keyword evidence="14" id="KW-1208">Phospholipid metabolism</keyword>
<dbReference type="PIRSF" id="PIRSF000847">
    <property type="entry name" value="Phos_ph_gly_syn"/>
    <property type="match status" value="1"/>
</dbReference>
<comment type="subcellular location">
    <subcellularLocation>
        <location evidence="2">Membrane</location>
        <topology evidence="2">Multi-pass membrane protein</topology>
    </subcellularLocation>
</comment>
<dbReference type="GO" id="GO:0016020">
    <property type="term" value="C:membrane"/>
    <property type="evidence" value="ECO:0007669"/>
    <property type="project" value="UniProtKB-SubCell"/>
</dbReference>
<feature type="transmembrane region" description="Helical" evidence="18">
    <location>
        <begin position="30"/>
        <end position="51"/>
    </location>
</feature>
<evidence type="ECO:0000313" key="19">
    <source>
        <dbReference type="EMBL" id="TDX51551.1"/>
    </source>
</evidence>
<dbReference type="EMBL" id="SOEG01000012">
    <property type="protein sequence ID" value="TDX51551.1"/>
    <property type="molecule type" value="Genomic_DNA"/>
</dbReference>
<dbReference type="AlphaFoldDB" id="A0A4R8GYJ2"/>
<dbReference type="UniPathway" id="UPA00084">
    <property type="reaction ID" value="UER00503"/>
</dbReference>
<sequence length="175" mass="19528">MNTANVLTLSRIILLPIFMVFFFSNSSNGLIIAGIIFAVSALTDLLDGYIARKYNQVSQLGRLLDPLADKLTMISVFISLSIKDLIPLEIILIILIRETIILFGSFLVYFNKADIISPSKFGKTATFLLYITAAAYILNLSFGKYIIFIAIPLTVISGVHYCIEAFVFFLKEQDI</sequence>
<dbReference type="InterPro" id="IPR043130">
    <property type="entry name" value="CDP-OH_PTrfase_TM_dom"/>
</dbReference>
<keyword evidence="13" id="KW-0594">Phospholipid biosynthesis</keyword>
<evidence type="ECO:0000256" key="1">
    <source>
        <dbReference type="ARBA" id="ARBA00003973"/>
    </source>
</evidence>
<feature type="transmembrane region" description="Helical" evidence="18">
    <location>
        <begin position="7"/>
        <end position="24"/>
    </location>
</feature>
<feature type="transmembrane region" description="Helical" evidence="18">
    <location>
        <begin position="145"/>
        <end position="170"/>
    </location>
</feature>
<evidence type="ECO:0000313" key="20">
    <source>
        <dbReference type="Proteomes" id="UP000295832"/>
    </source>
</evidence>
<dbReference type="PANTHER" id="PTHR14269:SF62">
    <property type="entry name" value="CDP-DIACYLGLYCEROL--GLYCEROL-3-PHOSPHATE 3-PHOSPHATIDYLTRANSFERASE 1, CHLOROPLASTIC"/>
    <property type="match status" value="1"/>
</dbReference>
<evidence type="ECO:0000256" key="10">
    <source>
        <dbReference type="ARBA" id="ARBA00022989"/>
    </source>
</evidence>
<dbReference type="PROSITE" id="PS00379">
    <property type="entry name" value="CDP_ALCOHOL_P_TRANSF"/>
    <property type="match status" value="1"/>
</dbReference>
<comment type="similarity">
    <text evidence="4 17">Belongs to the CDP-alcohol phosphatidyltransferase class-I family.</text>
</comment>
<dbReference type="RefSeq" id="WP_134116633.1">
    <property type="nucleotide sequence ID" value="NZ_SOEG01000012.1"/>
</dbReference>
<evidence type="ECO:0000256" key="11">
    <source>
        <dbReference type="ARBA" id="ARBA00023098"/>
    </source>
</evidence>
<dbReference type="InterPro" id="IPR050324">
    <property type="entry name" value="CDP-alcohol_PTase-I"/>
</dbReference>
<organism evidence="19 20">
    <name type="scientific">Orenia marismortui</name>
    <dbReference type="NCBI Taxonomy" id="46469"/>
    <lineage>
        <taxon>Bacteria</taxon>
        <taxon>Bacillati</taxon>
        <taxon>Bacillota</taxon>
        <taxon>Clostridia</taxon>
        <taxon>Halanaerobiales</taxon>
        <taxon>Halobacteroidaceae</taxon>
        <taxon>Orenia</taxon>
    </lineage>
</organism>
<evidence type="ECO:0000256" key="9">
    <source>
        <dbReference type="ARBA" id="ARBA00022692"/>
    </source>
</evidence>
<dbReference type="Gene3D" id="1.20.120.1760">
    <property type="match status" value="1"/>
</dbReference>
<dbReference type="GO" id="GO:0006655">
    <property type="term" value="P:phosphatidylglycerol biosynthetic process"/>
    <property type="evidence" value="ECO:0007669"/>
    <property type="project" value="UniProtKB-UniPathway"/>
</dbReference>
<dbReference type="InterPro" id="IPR004570">
    <property type="entry name" value="Phosphatidylglycerol_P_synth"/>
</dbReference>
<comment type="pathway">
    <text evidence="3">Phospholipid metabolism; phosphatidylglycerol biosynthesis; phosphatidylglycerol from CDP-diacylglycerol: step 1/2.</text>
</comment>
<evidence type="ECO:0000256" key="17">
    <source>
        <dbReference type="RuleBase" id="RU003750"/>
    </source>
</evidence>
<name>A0A4R8GYJ2_9FIRM</name>
<evidence type="ECO:0000256" key="12">
    <source>
        <dbReference type="ARBA" id="ARBA00023136"/>
    </source>
</evidence>
<evidence type="ECO:0000256" key="15">
    <source>
        <dbReference type="ARBA" id="ARBA00048586"/>
    </source>
</evidence>
<dbReference type="EC" id="2.7.8.5" evidence="5 16"/>
<evidence type="ECO:0000256" key="13">
    <source>
        <dbReference type="ARBA" id="ARBA00023209"/>
    </source>
</evidence>
<keyword evidence="20" id="KW-1185">Reference proteome</keyword>
<comment type="caution">
    <text evidence="19">The sequence shown here is derived from an EMBL/GenBank/DDBJ whole genome shotgun (WGS) entry which is preliminary data.</text>
</comment>
<evidence type="ECO:0000256" key="4">
    <source>
        <dbReference type="ARBA" id="ARBA00010441"/>
    </source>
</evidence>
<evidence type="ECO:0000256" key="7">
    <source>
        <dbReference type="ARBA" id="ARBA00022516"/>
    </source>
</evidence>
<dbReference type="InterPro" id="IPR048254">
    <property type="entry name" value="CDP_ALCOHOL_P_TRANSF_CS"/>
</dbReference>
<keyword evidence="12 18" id="KW-0472">Membrane</keyword>
<gene>
    <name evidence="19" type="ORF">C7959_11251</name>
</gene>
<dbReference type="Pfam" id="PF01066">
    <property type="entry name" value="CDP-OH_P_transf"/>
    <property type="match status" value="1"/>
</dbReference>